<keyword evidence="3" id="KW-0805">Transcription regulation</keyword>
<dbReference type="PROSITE" id="PS00688">
    <property type="entry name" value="SIGMA54_INTERACT_3"/>
    <property type="match status" value="1"/>
</dbReference>
<proteinExistence type="predicted"/>
<dbReference type="GO" id="GO:0006355">
    <property type="term" value="P:regulation of DNA-templated transcription"/>
    <property type="evidence" value="ECO:0007669"/>
    <property type="project" value="InterPro"/>
</dbReference>
<dbReference type="SMART" id="SM00448">
    <property type="entry name" value="REC"/>
    <property type="match status" value="1"/>
</dbReference>
<dbReference type="InterPro" id="IPR011006">
    <property type="entry name" value="CheY-like_superfamily"/>
</dbReference>
<organism evidence="9 10">
    <name type="scientific">SAR324 cluster bacterium</name>
    <dbReference type="NCBI Taxonomy" id="2024889"/>
    <lineage>
        <taxon>Bacteria</taxon>
        <taxon>Deltaproteobacteria</taxon>
        <taxon>SAR324 cluster</taxon>
    </lineage>
</organism>
<protein>
    <recommendedName>
        <fullName evidence="11">Sigma-54-dependent Fis family transcriptional regulator</fullName>
    </recommendedName>
</protein>
<accession>A0A2A4T418</accession>
<dbReference type="InterPro" id="IPR027417">
    <property type="entry name" value="P-loop_NTPase"/>
</dbReference>
<dbReference type="PANTHER" id="PTHR32071:SF117">
    <property type="entry name" value="PTS-DEPENDENT DIHYDROXYACETONE KINASE OPERON REGULATORY PROTEIN-RELATED"/>
    <property type="match status" value="1"/>
</dbReference>
<dbReference type="PROSITE" id="PS00676">
    <property type="entry name" value="SIGMA54_INTERACT_2"/>
    <property type="match status" value="1"/>
</dbReference>
<dbReference type="InterPro" id="IPR002197">
    <property type="entry name" value="HTH_Fis"/>
</dbReference>
<dbReference type="PANTHER" id="PTHR32071">
    <property type="entry name" value="TRANSCRIPTIONAL REGULATORY PROTEIN"/>
    <property type="match status" value="1"/>
</dbReference>
<dbReference type="InterPro" id="IPR025662">
    <property type="entry name" value="Sigma_54_int_dom_ATP-bd_1"/>
</dbReference>
<dbReference type="PRINTS" id="PR01590">
    <property type="entry name" value="HTHFIS"/>
</dbReference>
<evidence type="ECO:0000256" key="1">
    <source>
        <dbReference type="ARBA" id="ARBA00022741"/>
    </source>
</evidence>
<dbReference type="PROSITE" id="PS50045">
    <property type="entry name" value="SIGMA54_INTERACT_4"/>
    <property type="match status" value="1"/>
</dbReference>
<evidence type="ECO:0000256" key="5">
    <source>
        <dbReference type="ARBA" id="ARBA00023163"/>
    </source>
</evidence>
<evidence type="ECO:0000256" key="4">
    <source>
        <dbReference type="ARBA" id="ARBA00023125"/>
    </source>
</evidence>
<sequence>MKNKTKVLVVDDDPAMRSLLSFRLENAQYDVDVCESGEEVQQKMQHEFPYELILLDVMLPGISGVDLLEEIKKEYSQCQVIIMTAYPSVRMGVSAIRKGAFDFICKPFDIVQLLKIAKNAEENLSLKKENQVLRQNLQQPTGFSDLIGKSPQINAVRKSIRQAANSRATVLITGESGSGKEIVANTIHKNSLLHQSAFVVVNCGAIPENLVESELFGYEKGAFTGANKQQLGKFEKANNGTIFLDEIGELSLVAQVKILRALQEKEITRVGGNETIKLNIRVIAATNKNLEETVRQGLFREDLYYRLALFIINLPPLNQRGEDKVLLARFFLEKHTFMEGQTQMQFTPGAEKFIKEQDWPGNVRQLDNCIYRTVLMNAGKEKLEMEDIKVLTPMEKMSATPNSSLFNGRILPMSSLEAQAIRESLQLTQGNVKKAAQQLQISRVTFYRKMKEYNIEKKVTVPENF</sequence>
<dbReference type="Pfam" id="PF00158">
    <property type="entry name" value="Sigma54_activat"/>
    <property type="match status" value="1"/>
</dbReference>
<dbReference type="InterPro" id="IPR058031">
    <property type="entry name" value="AAA_lid_NorR"/>
</dbReference>
<dbReference type="PROSITE" id="PS00675">
    <property type="entry name" value="SIGMA54_INTERACT_1"/>
    <property type="match status" value="1"/>
</dbReference>
<comment type="caution">
    <text evidence="9">The sequence shown here is derived from an EMBL/GenBank/DDBJ whole genome shotgun (WGS) entry which is preliminary data.</text>
</comment>
<dbReference type="SUPFAM" id="SSF52172">
    <property type="entry name" value="CheY-like"/>
    <property type="match status" value="1"/>
</dbReference>
<evidence type="ECO:0000259" key="7">
    <source>
        <dbReference type="PROSITE" id="PS50045"/>
    </source>
</evidence>
<dbReference type="InterPro" id="IPR009057">
    <property type="entry name" value="Homeodomain-like_sf"/>
</dbReference>
<dbReference type="InterPro" id="IPR003593">
    <property type="entry name" value="AAA+_ATPase"/>
</dbReference>
<dbReference type="InterPro" id="IPR001789">
    <property type="entry name" value="Sig_transdc_resp-reg_receiver"/>
</dbReference>
<dbReference type="Pfam" id="PF02954">
    <property type="entry name" value="HTH_8"/>
    <property type="match status" value="1"/>
</dbReference>
<dbReference type="Gene3D" id="3.40.50.2300">
    <property type="match status" value="1"/>
</dbReference>
<gene>
    <name evidence="9" type="ORF">COB67_06645</name>
</gene>
<keyword evidence="1" id="KW-0547">Nucleotide-binding</keyword>
<evidence type="ECO:0000313" key="10">
    <source>
        <dbReference type="Proteomes" id="UP000218113"/>
    </source>
</evidence>
<dbReference type="GO" id="GO:0000160">
    <property type="term" value="P:phosphorelay signal transduction system"/>
    <property type="evidence" value="ECO:0007669"/>
    <property type="project" value="InterPro"/>
</dbReference>
<dbReference type="AlphaFoldDB" id="A0A2A4T418"/>
<keyword evidence="6" id="KW-0597">Phosphoprotein</keyword>
<dbReference type="SUPFAM" id="SSF52540">
    <property type="entry name" value="P-loop containing nucleoside triphosphate hydrolases"/>
    <property type="match status" value="1"/>
</dbReference>
<dbReference type="InterPro" id="IPR025944">
    <property type="entry name" value="Sigma_54_int_dom_CS"/>
</dbReference>
<dbReference type="Gene3D" id="1.10.8.60">
    <property type="match status" value="1"/>
</dbReference>
<evidence type="ECO:0000256" key="2">
    <source>
        <dbReference type="ARBA" id="ARBA00022840"/>
    </source>
</evidence>
<name>A0A2A4T418_9DELT</name>
<dbReference type="PROSITE" id="PS50110">
    <property type="entry name" value="RESPONSE_REGULATORY"/>
    <property type="match status" value="1"/>
</dbReference>
<reference evidence="10" key="1">
    <citation type="submission" date="2017-08" db="EMBL/GenBank/DDBJ databases">
        <title>A dynamic microbial community with high functional redundancy inhabits the cold, oxic subseafloor aquifer.</title>
        <authorList>
            <person name="Tully B.J."/>
            <person name="Wheat C.G."/>
            <person name="Glazer B.T."/>
            <person name="Huber J.A."/>
        </authorList>
    </citation>
    <scope>NUCLEOTIDE SEQUENCE [LARGE SCALE GENOMIC DNA]</scope>
</reference>
<keyword evidence="2" id="KW-0067">ATP-binding</keyword>
<dbReference type="Gene3D" id="1.10.10.60">
    <property type="entry name" value="Homeodomain-like"/>
    <property type="match status" value="1"/>
</dbReference>
<dbReference type="Gene3D" id="3.40.50.300">
    <property type="entry name" value="P-loop containing nucleotide triphosphate hydrolases"/>
    <property type="match status" value="1"/>
</dbReference>
<feature type="modified residue" description="4-aspartylphosphate" evidence="6">
    <location>
        <position position="56"/>
    </location>
</feature>
<keyword evidence="5" id="KW-0804">Transcription</keyword>
<dbReference type="SMART" id="SM00382">
    <property type="entry name" value="AAA"/>
    <property type="match status" value="1"/>
</dbReference>
<evidence type="ECO:0000313" key="9">
    <source>
        <dbReference type="EMBL" id="PCI28323.1"/>
    </source>
</evidence>
<dbReference type="Pfam" id="PF00072">
    <property type="entry name" value="Response_reg"/>
    <property type="match status" value="1"/>
</dbReference>
<dbReference type="FunFam" id="3.40.50.300:FF:000006">
    <property type="entry name" value="DNA-binding transcriptional regulator NtrC"/>
    <property type="match status" value="1"/>
</dbReference>
<dbReference type="CDD" id="cd00009">
    <property type="entry name" value="AAA"/>
    <property type="match status" value="1"/>
</dbReference>
<dbReference type="InterPro" id="IPR025943">
    <property type="entry name" value="Sigma_54_int_dom_ATP-bd_2"/>
</dbReference>
<dbReference type="SUPFAM" id="SSF46689">
    <property type="entry name" value="Homeodomain-like"/>
    <property type="match status" value="1"/>
</dbReference>
<feature type="domain" description="Response regulatory" evidence="8">
    <location>
        <begin position="6"/>
        <end position="121"/>
    </location>
</feature>
<dbReference type="InterPro" id="IPR002078">
    <property type="entry name" value="Sigma_54_int"/>
</dbReference>
<evidence type="ECO:0008006" key="11">
    <source>
        <dbReference type="Google" id="ProtNLM"/>
    </source>
</evidence>
<keyword evidence="4" id="KW-0238">DNA-binding</keyword>
<dbReference type="GO" id="GO:0043565">
    <property type="term" value="F:sequence-specific DNA binding"/>
    <property type="evidence" value="ECO:0007669"/>
    <property type="project" value="InterPro"/>
</dbReference>
<evidence type="ECO:0000259" key="8">
    <source>
        <dbReference type="PROSITE" id="PS50110"/>
    </source>
</evidence>
<dbReference type="Pfam" id="PF25601">
    <property type="entry name" value="AAA_lid_14"/>
    <property type="match status" value="1"/>
</dbReference>
<evidence type="ECO:0000256" key="3">
    <source>
        <dbReference type="ARBA" id="ARBA00023015"/>
    </source>
</evidence>
<dbReference type="GO" id="GO:0005524">
    <property type="term" value="F:ATP binding"/>
    <property type="evidence" value="ECO:0007669"/>
    <property type="project" value="UniProtKB-KW"/>
</dbReference>
<evidence type="ECO:0000256" key="6">
    <source>
        <dbReference type="PROSITE-ProRule" id="PRU00169"/>
    </source>
</evidence>
<feature type="domain" description="Sigma-54 factor interaction" evidence="7">
    <location>
        <begin position="146"/>
        <end position="375"/>
    </location>
</feature>
<dbReference type="Proteomes" id="UP000218113">
    <property type="component" value="Unassembled WGS sequence"/>
</dbReference>
<dbReference type="EMBL" id="NVSR01000036">
    <property type="protein sequence ID" value="PCI28323.1"/>
    <property type="molecule type" value="Genomic_DNA"/>
</dbReference>